<evidence type="ECO:0000313" key="2">
    <source>
        <dbReference type="EMBL" id="QPJ64342.1"/>
    </source>
</evidence>
<dbReference type="EMBL" id="CP048620">
    <property type="protein sequence ID" value="QPJ64342.1"/>
    <property type="molecule type" value="Genomic_DNA"/>
</dbReference>
<dbReference type="InterPro" id="IPR020556">
    <property type="entry name" value="Amidase_CS"/>
</dbReference>
<organism evidence="2 3">
    <name type="scientific">Candidatus Nitrohelix vancouverensis</name>
    <dbReference type="NCBI Taxonomy" id="2705534"/>
    <lineage>
        <taxon>Bacteria</taxon>
        <taxon>Pseudomonadati</taxon>
        <taxon>Nitrospinota/Tectimicrobiota group</taxon>
        <taxon>Nitrospinota</taxon>
        <taxon>Nitrospinia</taxon>
        <taxon>Nitrospinales</taxon>
        <taxon>Nitrospinaceae</taxon>
        <taxon>Candidatus Nitrohelix</taxon>
    </lineage>
</organism>
<dbReference type="AlphaFoldDB" id="A0A7T0C0W1"/>
<protein>
    <submittedName>
        <fullName evidence="2">Amidase</fullName>
    </submittedName>
</protein>
<reference evidence="3" key="1">
    <citation type="submission" date="2020-02" db="EMBL/GenBank/DDBJ databases">
        <title>Genomic and physiological characterization of two novel Nitrospinaceae genera.</title>
        <authorList>
            <person name="Mueller A.J."/>
            <person name="Jung M.-Y."/>
            <person name="Strachan C.R."/>
            <person name="Herbold C.W."/>
            <person name="Kirkegaard R.H."/>
            <person name="Daims H."/>
        </authorList>
    </citation>
    <scope>NUCLEOTIDE SEQUENCE [LARGE SCALE GENOMIC DNA]</scope>
</reference>
<sequence length="453" mass="48622">MKTSHSISQLGRMLRDRSLGCLELTQDVLGEIDKRNPHLNAFSNITRERALQEAAQAQSELDRGLDRGPLHGIPYAIKELFDLENAGASAGTPLLDHYIGKADAGVIRRLAEAGAVLVGQTHTSPLAATILGVNPARGTPHNPWKREAYIPGGSSSGSAVAVSAGLVPFALGTDTGGSIRVPAALCGAAGLCLTTGSVDSSGMRPLAPSLDSIGPLARSAQDIEFVRAAIQNGETKNPPDLKDLRIGVCESVFFDDAQEEIPNAVFLAARILEKLGATIFNVQFEELERLHQLACETSLIAAEAYPLHREIVDHPDADWVLHWLRVARDYSPQHIQKALNEKNAIQAQLAERMRDLDAVLAPTTPRVAVPVSTCDRPDTHAELSAAMSRNTRLGNLAGWCGLSIPSGFTTDGLPMGLMIYAGPRQELIVIQVARAFESSYHAKREALQFSPIP</sequence>
<dbReference type="PANTHER" id="PTHR11895:SF176">
    <property type="entry name" value="AMIDASE AMID-RELATED"/>
    <property type="match status" value="1"/>
</dbReference>
<name>A0A7T0C0W1_9BACT</name>
<dbReference type="Gene3D" id="3.90.1300.10">
    <property type="entry name" value="Amidase signature (AS) domain"/>
    <property type="match status" value="1"/>
</dbReference>
<evidence type="ECO:0000313" key="3">
    <source>
        <dbReference type="Proteomes" id="UP000594464"/>
    </source>
</evidence>
<accession>A0A7T0C0W1</accession>
<dbReference type="Pfam" id="PF01425">
    <property type="entry name" value="Amidase"/>
    <property type="match status" value="1"/>
</dbReference>
<dbReference type="PROSITE" id="PS00571">
    <property type="entry name" value="AMIDASES"/>
    <property type="match status" value="1"/>
</dbReference>
<dbReference type="PANTHER" id="PTHR11895">
    <property type="entry name" value="TRANSAMIDASE"/>
    <property type="match status" value="1"/>
</dbReference>
<dbReference type="KEGG" id="nva:G3M78_02585"/>
<dbReference type="InterPro" id="IPR023631">
    <property type="entry name" value="Amidase_dom"/>
</dbReference>
<dbReference type="GO" id="GO:0003824">
    <property type="term" value="F:catalytic activity"/>
    <property type="evidence" value="ECO:0007669"/>
    <property type="project" value="InterPro"/>
</dbReference>
<gene>
    <name evidence="2" type="ORF">G3M78_02585</name>
</gene>
<dbReference type="InterPro" id="IPR036928">
    <property type="entry name" value="AS_sf"/>
</dbReference>
<dbReference type="Proteomes" id="UP000594464">
    <property type="component" value="Chromosome"/>
</dbReference>
<feature type="domain" description="Amidase" evidence="1">
    <location>
        <begin position="23"/>
        <end position="426"/>
    </location>
</feature>
<evidence type="ECO:0000259" key="1">
    <source>
        <dbReference type="Pfam" id="PF01425"/>
    </source>
</evidence>
<proteinExistence type="predicted"/>
<dbReference type="SUPFAM" id="SSF75304">
    <property type="entry name" value="Amidase signature (AS) enzymes"/>
    <property type="match status" value="1"/>
</dbReference>
<dbReference type="InterPro" id="IPR000120">
    <property type="entry name" value="Amidase"/>
</dbReference>